<dbReference type="InterPro" id="IPR021146">
    <property type="entry name" value="Phage_gp6-like_head-tail"/>
</dbReference>
<organism evidence="1 2">
    <name type="scientific">Gimesia panareensis</name>
    <dbReference type="NCBI Taxonomy" id="2527978"/>
    <lineage>
        <taxon>Bacteria</taxon>
        <taxon>Pseudomonadati</taxon>
        <taxon>Planctomycetota</taxon>
        <taxon>Planctomycetia</taxon>
        <taxon>Planctomycetales</taxon>
        <taxon>Planctomycetaceae</taxon>
        <taxon>Gimesia</taxon>
    </lineage>
</organism>
<reference evidence="1 2" key="1">
    <citation type="submission" date="2019-03" db="EMBL/GenBank/DDBJ databases">
        <title>Deep-cultivation of Planctomycetes and their phenomic and genomic characterization uncovers novel biology.</title>
        <authorList>
            <person name="Wiegand S."/>
            <person name="Jogler M."/>
            <person name="Boedeker C."/>
            <person name="Pinto D."/>
            <person name="Vollmers J."/>
            <person name="Rivas-Marin E."/>
            <person name="Kohn T."/>
            <person name="Peeters S.H."/>
            <person name="Heuer A."/>
            <person name="Rast P."/>
            <person name="Oberbeckmann S."/>
            <person name="Bunk B."/>
            <person name="Jeske O."/>
            <person name="Meyerdierks A."/>
            <person name="Storesund J.E."/>
            <person name="Kallscheuer N."/>
            <person name="Luecker S."/>
            <person name="Lage O.M."/>
            <person name="Pohl T."/>
            <person name="Merkel B.J."/>
            <person name="Hornburger P."/>
            <person name="Mueller R.-W."/>
            <person name="Bruemmer F."/>
            <person name="Labrenz M."/>
            <person name="Spormann A.M."/>
            <person name="Op den Camp H."/>
            <person name="Overmann J."/>
            <person name="Amann R."/>
            <person name="Jetten M.S.M."/>
            <person name="Mascher T."/>
            <person name="Medema M.H."/>
            <person name="Devos D.P."/>
            <person name="Kaster A.-K."/>
            <person name="Ovreas L."/>
            <person name="Rohde M."/>
            <person name="Galperin M.Y."/>
            <person name="Jogler C."/>
        </authorList>
    </citation>
    <scope>NUCLEOTIDE SEQUENCE [LARGE SCALE GENOMIC DNA]</scope>
    <source>
        <strain evidence="1 2">Enr10</strain>
    </source>
</reference>
<dbReference type="AlphaFoldDB" id="A0A517QG09"/>
<gene>
    <name evidence="1" type="ORF">Enr10x_58430</name>
</gene>
<evidence type="ECO:0000313" key="2">
    <source>
        <dbReference type="Proteomes" id="UP000315647"/>
    </source>
</evidence>
<keyword evidence="2" id="KW-1185">Reference proteome</keyword>
<protein>
    <submittedName>
        <fullName evidence="1">Phage gp6-like head-tail connector protein</fullName>
    </submittedName>
</protein>
<dbReference type="Pfam" id="PF05135">
    <property type="entry name" value="Phage_connect_1"/>
    <property type="match status" value="1"/>
</dbReference>
<evidence type="ECO:0000313" key="1">
    <source>
        <dbReference type="EMBL" id="QDT30477.1"/>
    </source>
</evidence>
<sequence length="220" mass="24090">MSWTTKTTIKTLLGISDTSLDTVIELLIPQAEAMVKGYLQREVEQATYTEYYSGTGDQTLVLNQTPVQSVTSVHQDLNGFYGDGTDAFPVSSELVQGTDFVLRKDHATAAEISNSGILYRLGTVWTRPDMTQRGQLARAPGTGKGNIKVAYTAGWETVPADIQFATSRLITSMLESRSRAGRIQSESIEDYSYSLSGVEAETMLLDSVKGSLARYRKVVI</sequence>
<dbReference type="RefSeq" id="WP_145452421.1">
    <property type="nucleotide sequence ID" value="NZ_CP037421.1"/>
</dbReference>
<name>A0A517QG09_9PLAN</name>
<dbReference type="EMBL" id="CP037421">
    <property type="protein sequence ID" value="QDT30477.1"/>
    <property type="molecule type" value="Genomic_DNA"/>
</dbReference>
<accession>A0A517QG09</accession>
<proteinExistence type="predicted"/>
<dbReference type="Proteomes" id="UP000315647">
    <property type="component" value="Chromosome"/>
</dbReference>